<dbReference type="RefSeq" id="WP_144230830.1">
    <property type="nucleotide sequence ID" value="NZ_CBCRVV010000006.1"/>
</dbReference>
<protein>
    <submittedName>
        <fullName evidence="1">SRPBCC family protein</fullName>
    </submittedName>
</protein>
<gene>
    <name evidence="1" type="ORF">FPL22_12935</name>
</gene>
<accession>A0A556QK53</accession>
<keyword evidence="2" id="KW-1185">Reference proteome</keyword>
<evidence type="ECO:0000313" key="1">
    <source>
        <dbReference type="EMBL" id="TSJ77009.1"/>
    </source>
</evidence>
<organism evidence="1 2">
    <name type="scientific">Rariglobus hedericola</name>
    <dbReference type="NCBI Taxonomy" id="2597822"/>
    <lineage>
        <taxon>Bacteria</taxon>
        <taxon>Pseudomonadati</taxon>
        <taxon>Verrucomicrobiota</taxon>
        <taxon>Opitutia</taxon>
        <taxon>Opitutales</taxon>
        <taxon>Opitutaceae</taxon>
        <taxon>Rariglobus</taxon>
    </lineage>
</organism>
<comment type="caution">
    <text evidence="1">The sequence shown here is derived from an EMBL/GenBank/DDBJ whole genome shotgun (WGS) entry which is preliminary data.</text>
</comment>
<dbReference type="SUPFAM" id="SSF55961">
    <property type="entry name" value="Bet v1-like"/>
    <property type="match status" value="1"/>
</dbReference>
<dbReference type="Proteomes" id="UP000315648">
    <property type="component" value="Unassembled WGS sequence"/>
</dbReference>
<dbReference type="AlphaFoldDB" id="A0A556QK53"/>
<dbReference type="EMBL" id="VMBG01000002">
    <property type="protein sequence ID" value="TSJ77009.1"/>
    <property type="molecule type" value="Genomic_DNA"/>
</dbReference>
<dbReference type="InterPro" id="IPR023393">
    <property type="entry name" value="START-like_dom_sf"/>
</dbReference>
<dbReference type="Gene3D" id="3.30.530.20">
    <property type="match status" value="1"/>
</dbReference>
<dbReference type="OrthoDB" id="880456at2"/>
<reference evidence="1 2" key="1">
    <citation type="submission" date="2019-07" db="EMBL/GenBank/DDBJ databases">
        <title>Description of 53C-WASEF.</title>
        <authorList>
            <person name="Pitt A."/>
            <person name="Hahn M.W."/>
        </authorList>
    </citation>
    <scope>NUCLEOTIDE SEQUENCE [LARGE SCALE GENOMIC DNA]</scope>
    <source>
        <strain evidence="1 2">53C-WASEF</strain>
    </source>
</reference>
<proteinExistence type="predicted"/>
<name>A0A556QK53_9BACT</name>
<sequence length="136" mass="14817">MKTATYPAKIISISISRSPAAVYTFACNPKNLPKWASGLSGSIKQVGGQWVAESPMGKVKIKFARKNSFGILDHDVTLESGATFYNPMRVQPNGNGSEVLFTLYRLPKVSDKAYAADAKHIRKDLAKLKSLLEKSG</sequence>
<evidence type="ECO:0000313" key="2">
    <source>
        <dbReference type="Proteomes" id="UP000315648"/>
    </source>
</evidence>